<keyword evidence="3" id="KW-1185">Reference proteome</keyword>
<dbReference type="Proteomes" id="UP000078512">
    <property type="component" value="Unassembled WGS sequence"/>
</dbReference>
<dbReference type="OrthoDB" id="2428453at2759"/>
<sequence length="251" mass="27926">MNSYTIETVLETREPGVIELFGNAPGVVHKVSGVVHLHVDKTIHLKELSVVFLCEAVVGYRSTIISTSSDPMTIYRNQFDAIPSSSSSTEYTPGHYTFPFQLAIPSDLSTTDSTKLISQEFIWMYHLTTTAVPANLTKGSTISSLFQKRKTVQMPLVLRKCVVEQSGRGTVRCNARRDGRSEREGGFMAVIFVPKVVNVKQTIVPVTVQMKGSGGGRRWKVKEIQAQMIQTEKVVHNSPEAYDSMEGLRRM</sequence>
<evidence type="ECO:0000313" key="3">
    <source>
        <dbReference type="Proteomes" id="UP000078512"/>
    </source>
</evidence>
<gene>
    <name evidence="2" type="ORF">K457DRAFT_23814</name>
</gene>
<dbReference type="Pfam" id="PF13002">
    <property type="entry name" value="LDB19"/>
    <property type="match status" value="1"/>
</dbReference>
<name>A0A197JHL4_9FUNG</name>
<accession>A0A197JHL4</accession>
<reference evidence="2 3" key="1">
    <citation type="submission" date="2016-05" db="EMBL/GenBank/DDBJ databases">
        <title>Genome sequencing reveals origins of a unique bacterial endosymbiosis in the earliest lineages of terrestrial Fungi.</title>
        <authorList>
            <consortium name="DOE Joint Genome Institute"/>
            <person name="Uehling J."/>
            <person name="Gryganskyi A."/>
            <person name="Hameed K."/>
            <person name="Tschaplinski T."/>
            <person name="Misztal P."/>
            <person name="Wu S."/>
            <person name="Desiro A."/>
            <person name="Vande Pol N."/>
            <person name="Du Z.-Y."/>
            <person name="Zienkiewicz A."/>
            <person name="Zienkiewicz K."/>
            <person name="Morin E."/>
            <person name="Tisserant E."/>
            <person name="Splivallo R."/>
            <person name="Hainaut M."/>
            <person name="Henrissat B."/>
            <person name="Ohm R."/>
            <person name="Kuo A."/>
            <person name="Yan J."/>
            <person name="Lipzen A."/>
            <person name="Nolan M."/>
            <person name="Labutti K."/>
            <person name="Barry K."/>
            <person name="Goldstein A."/>
            <person name="Labbe J."/>
            <person name="Schadt C."/>
            <person name="Tuskan G."/>
            <person name="Grigoriev I."/>
            <person name="Martin F."/>
            <person name="Vilgalys R."/>
            <person name="Bonito G."/>
        </authorList>
    </citation>
    <scope>NUCLEOTIDE SEQUENCE [LARGE SCALE GENOMIC DNA]</scope>
    <source>
        <strain evidence="2 3">AG-77</strain>
    </source>
</reference>
<dbReference type="Gene3D" id="2.60.40.640">
    <property type="match status" value="1"/>
</dbReference>
<protein>
    <recommendedName>
        <fullName evidence="1">LDB19 N-terminal domain-containing protein</fullName>
    </recommendedName>
</protein>
<evidence type="ECO:0000313" key="2">
    <source>
        <dbReference type="EMBL" id="OAQ24677.1"/>
    </source>
</evidence>
<dbReference type="InterPro" id="IPR014752">
    <property type="entry name" value="Arrestin-like_C"/>
</dbReference>
<dbReference type="AlphaFoldDB" id="A0A197JHL4"/>
<dbReference type="InterPro" id="IPR024391">
    <property type="entry name" value="LDB19_N"/>
</dbReference>
<organism evidence="2 3">
    <name type="scientific">Linnemannia elongata AG-77</name>
    <dbReference type="NCBI Taxonomy" id="1314771"/>
    <lineage>
        <taxon>Eukaryota</taxon>
        <taxon>Fungi</taxon>
        <taxon>Fungi incertae sedis</taxon>
        <taxon>Mucoromycota</taxon>
        <taxon>Mortierellomycotina</taxon>
        <taxon>Mortierellomycetes</taxon>
        <taxon>Mortierellales</taxon>
        <taxon>Mortierellaceae</taxon>
        <taxon>Linnemannia</taxon>
    </lineage>
</organism>
<proteinExistence type="predicted"/>
<dbReference type="EMBL" id="KV442089">
    <property type="protein sequence ID" value="OAQ24677.1"/>
    <property type="molecule type" value="Genomic_DNA"/>
</dbReference>
<evidence type="ECO:0000259" key="1">
    <source>
        <dbReference type="Pfam" id="PF13002"/>
    </source>
</evidence>
<feature type="domain" description="LDB19 N-terminal" evidence="1">
    <location>
        <begin position="86"/>
        <end position="234"/>
    </location>
</feature>